<reference evidence="6 7" key="1">
    <citation type="journal article" date="2023" name="J. Phycol.">
        <title>Chrysosporum ovalisporum is synonymous with the true-branching cyanobacterium Umezakia natans (Nostocales/Aphanizomenonaceae).</title>
        <authorList>
            <person name="McGregor G.B."/>
            <person name="Sendall B.C."/>
            <person name="Niiyama Y."/>
            <person name="Tuji A."/>
            <person name="Willis A."/>
        </authorList>
    </citation>
    <scope>NUCLEOTIDE SEQUENCE [LARGE SCALE GENOMIC DNA]</scope>
    <source>
        <strain evidence="6 7">ANA360D</strain>
    </source>
</reference>
<keyword evidence="1" id="KW-0328">Glycosyltransferase</keyword>
<dbReference type="Pfam" id="PF13439">
    <property type="entry name" value="Glyco_transf_4"/>
    <property type="match status" value="1"/>
</dbReference>
<dbReference type="Gene3D" id="3.40.50.2000">
    <property type="entry name" value="Glycogen Phosphorylase B"/>
    <property type="match status" value="2"/>
</dbReference>
<organism evidence="6 7">
    <name type="scientific">Chrysosporum bergii ANA360D</name>
    <dbReference type="NCBI Taxonomy" id="617107"/>
    <lineage>
        <taxon>Bacteria</taxon>
        <taxon>Bacillati</taxon>
        <taxon>Cyanobacteriota</taxon>
        <taxon>Cyanophyceae</taxon>
        <taxon>Nostocales</taxon>
        <taxon>Nodulariaceae</taxon>
        <taxon>Chrysosporum</taxon>
    </lineage>
</organism>
<proteinExistence type="predicted"/>
<gene>
    <name evidence="6" type="ORF">NWP17_14540</name>
</gene>
<keyword evidence="2" id="KW-0808">Transferase</keyword>
<dbReference type="Proteomes" id="UP001159387">
    <property type="component" value="Unassembled WGS sequence"/>
</dbReference>
<feature type="domain" description="Glycosyltransferase subfamily 4-like N-terminal" evidence="5">
    <location>
        <begin position="14"/>
        <end position="185"/>
    </location>
</feature>
<dbReference type="InterPro" id="IPR001296">
    <property type="entry name" value="Glyco_trans_1"/>
</dbReference>
<evidence type="ECO:0000256" key="1">
    <source>
        <dbReference type="ARBA" id="ARBA00022676"/>
    </source>
</evidence>
<feature type="compositionally biased region" description="Polar residues" evidence="3">
    <location>
        <begin position="399"/>
        <end position="409"/>
    </location>
</feature>
<dbReference type="InterPro" id="IPR028098">
    <property type="entry name" value="Glyco_trans_4-like_N"/>
</dbReference>
<feature type="compositionally biased region" description="Low complexity" evidence="3">
    <location>
        <begin position="389"/>
        <end position="398"/>
    </location>
</feature>
<accession>A0AA43GU50</accession>
<dbReference type="PANTHER" id="PTHR12526:SF510">
    <property type="entry name" value="D-INOSITOL 3-PHOSPHATE GLYCOSYLTRANSFERASE"/>
    <property type="match status" value="1"/>
</dbReference>
<evidence type="ECO:0000256" key="2">
    <source>
        <dbReference type="ARBA" id="ARBA00022679"/>
    </source>
</evidence>
<evidence type="ECO:0000256" key="3">
    <source>
        <dbReference type="SAM" id="MobiDB-lite"/>
    </source>
</evidence>
<dbReference type="GO" id="GO:0016757">
    <property type="term" value="F:glycosyltransferase activity"/>
    <property type="evidence" value="ECO:0007669"/>
    <property type="project" value="UniProtKB-KW"/>
</dbReference>
<keyword evidence="7" id="KW-1185">Reference proteome</keyword>
<evidence type="ECO:0000313" key="6">
    <source>
        <dbReference type="EMBL" id="MDH6061639.1"/>
    </source>
</evidence>
<feature type="domain" description="Glycosyl transferase family 1" evidence="4">
    <location>
        <begin position="199"/>
        <end position="358"/>
    </location>
</feature>
<name>A0AA43GU50_9CYAN</name>
<dbReference type="PANTHER" id="PTHR12526">
    <property type="entry name" value="GLYCOSYLTRANSFERASE"/>
    <property type="match status" value="1"/>
</dbReference>
<evidence type="ECO:0000313" key="7">
    <source>
        <dbReference type="Proteomes" id="UP001159387"/>
    </source>
</evidence>
<evidence type="ECO:0000259" key="4">
    <source>
        <dbReference type="Pfam" id="PF00534"/>
    </source>
</evidence>
<protein>
    <submittedName>
        <fullName evidence="6">Glycosyltransferase family 4 protein</fullName>
    </submittedName>
</protein>
<dbReference type="RefSeq" id="WP_280655604.1">
    <property type="nucleotide sequence ID" value="NZ_JANQDH010000095.1"/>
</dbReference>
<dbReference type="EMBL" id="JANQDH010000095">
    <property type="protein sequence ID" value="MDH6061639.1"/>
    <property type="molecule type" value="Genomic_DNA"/>
</dbReference>
<dbReference type="CDD" id="cd03801">
    <property type="entry name" value="GT4_PimA-like"/>
    <property type="match status" value="1"/>
</dbReference>
<comment type="caution">
    <text evidence="6">The sequence shown here is derived from an EMBL/GenBank/DDBJ whole genome shotgun (WGS) entry which is preliminary data.</text>
</comment>
<sequence length="409" mass="45108">MKIGIVTHTVKKGDGQGRVNYEVAQAAIQRGYHLTLLASQVDVELQQNPLVDWVPIAVTGWPTELIRNIIFAIKSTNWLRKNRHKLDIVKVNGAITHAAGDVNAVHFVHNSWLKFTSRTTQIQSGKFIYNFYQWLYTTVNAYWEKQAFRQAQVVVAVSHQVARDLLEIGVPLASIKVILNGVDLQEFSPAVRDGCKQVNKRQKWQLPPGVPLALFAGDIRVSRKNLDTVLKALVSVPELHLAVAGKTEGSPYVHLAASLGLSERVHFLGQRSDVPELMQAADFLVFPSRYEPFGLVVIEAMASGLPVITATSTGAADLVTPESGIVLSNSDDVEALTKALQLLTSHPPLRQQMGKAARLVAEQHSWSHMAKTYLDLFEELINHEEYSSHPHLSPSSGSITLSVSTARTN</sequence>
<dbReference type="SUPFAM" id="SSF53756">
    <property type="entry name" value="UDP-Glycosyltransferase/glycogen phosphorylase"/>
    <property type="match status" value="1"/>
</dbReference>
<feature type="region of interest" description="Disordered" evidence="3">
    <location>
        <begin position="387"/>
        <end position="409"/>
    </location>
</feature>
<dbReference type="Pfam" id="PF00534">
    <property type="entry name" value="Glycos_transf_1"/>
    <property type="match status" value="1"/>
</dbReference>
<dbReference type="AlphaFoldDB" id="A0AA43GU50"/>
<evidence type="ECO:0000259" key="5">
    <source>
        <dbReference type="Pfam" id="PF13439"/>
    </source>
</evidence>